<evidence type="ECO:0000313" key="1">
    <source>
        <dbReference type="EMBL" id="KAI3939997.1"/>
    </source>
</evidence>
<sequence>MTSQPTKIVLKESKRKGYEAVNTFSWCEIVGRGFPTCHVHVDDTFSMFLYSHSTYLLMSATLEGWAPGDTTADRQRMLLPKDFGDVIRDRTCFCHYLLSWINFWRLTGHAIRAYGLVGGKLH</sequence>
<dbReference type="AlphaFoldDB" id="A0AAD4XPF8"/>
<comment type="caution">
    <text evidence="1">The sequence shown here is derived from an EMBL/GenBank/DDBJ whole genome shotgun (WGS) entry which is preliminary data.</text>
</comment>
<name>A0AAD4XPF8_9MAGN</name>
<dbReference type="Proteomes" id="UP001202328">
    <property type="component" value="Unassembled WGS sequence"/>
</dbReference>
<accession>A0AAD4XPF8</accession>
<reference evidence="1" key="1">
    <citation type="submission" date="2022-04" db="EMBL/GenBank/DDBJ databases">
        <title>A functionally conserved STORR gene fusion in Papaver species that diverged 16.8 million years ago.</title>
        <authorList>
            <person name="Catania T."/>
        </authorList>
    </citation>
    <scope>NUCLEOTIDE SEQUENCE</scope>
    <source>
        <strain evidence="1">S-188037</strain>
    </source>
</reference>
<dbReference type="EMBL" id="JAJJMB010005286">
    <property type="protein sequence ID" value="KAI3939997.1"/>
    <property type="molecule type" value="Genomic_DNA"/>
</dbReference>
<protein>
    <submittedName>
        <fullName evidence="1">Uncharacterized protein</fullName>
    </submittedName>
</protein>
<proteinExistence type="predicted"/>
<keyword evidence="2" id="KW-1185">Reference proteome</keyword>
<organism evidence="1 2">
    <name type="scientific">Papaver atlanticum</name>
    <dbReference type="NCBI Taxonomy" id="357466"/>
    <lineage>
        <taxon>Eukaryota</taxon>
        <taxon>Viridiplantae</taxon>
        <taxon>Streptophyta</taxon>
        <taxon>Embryophyta</taxon>
        <taxon>Tracheophyta</taxon>
        <taxon>Spermatophyta</taxon>
        <taxon>Magnoliopsida</taxon>
        <taxon>Ranunculales</taxon>
        <taxon>Papaveraceae</taxon>
        <taxon>Papaveroideae</taxon>
        <taxon>Papaver</taxon>
    </lineage>
</organism>
<gene>
    <name evidence="1" type="ORF">MKW98_029773</name>
</gene>
<evidence type="ECO:0000313" key="2">
    <source>
        <dbReference type="Proteomes" id="UP001202328"/>
    </source>
</evidence>